<keyword evidence="2" id="KW-0614">Plasmid</keyword>
<dbReference type="EMBL" id="CP046475">
    <property type="protein sequence ID" value="QGX08813.1"/>
    <property type="molecule type" value="Genomic_DNA"/>
</dbReference>
<evidence type="ECO:0000256" key="1">
    <source>
        <dbReference type="SAM" id="MobiDB-lite"/>
    </source>
</evidence>
<accession>A0A650GEP9</accession>
<gene>
    <name evidence="2" type="ORF">EEW87_17565</name>
</gene>
<dbReference type="AlphaFoldDB" id="A0A650GEP9"/>
<organism evidence="2 3">
    <name type="scientific">Janibacter melonis</name>
    <dbReference type="NCBI Taxonomy" id="262209"/>
    <lineage>
        <taxon>Bacteria</taxon>
        <taxon>Bacillati</taxon>
        <taxon>Actinomycetota</taxon>
        <taxon>Actinomycetes</taxon>
        <taxon>Micrococcales</taxon>
        <taxon>Intrasporangiaceae</taxon>
        <taxon>Janibacter</taxon>
    </lineage>
</organism>
<sequence length="72" mass="7777">MSTPANAHRSPDRSAAVLLRFSLDGRAELKRRASELGMTVQQYADWKLLDADPSKPVGGRATGQRPLEGLSA</sequence>
<feature type="region of interest" description="Disordered" evidence="1">
    <location>
        <begin position="50"/>
        <end position="72"/>
    </location>
</feature>
<proteinExistence type="predicted"/>
<dbReference type="GeneID" id="59163539"/>
<geneLocation type="plasmid" evidence="2">
    <name>unnamed</name>
</geneLocation>
<evidence type="ECO:0000313" key="3">
    <source>
        <dbReference type="Proteomes" id="UP000271708"/>
    </source>
</evidence>
<protein>
    <submittedName>
        <fullName evidence="2">Uncharacterized protein</fullName>
    </submittedName>
</protein>
<evidence type="ECO:0000313" key="2">
    <source>
        <dbReference type="EMBL" id="QGX08813.1"/>
    </source>
</evidence>
<dbReference type="RefSeq" id="WP_148041638.1">
    <property type="nucleotide sequence ID" value="NZ_CP046475.1"/>
</dbReference>
<name>A0A650GEP9_9MICO</name>
<dbReference type="Proteomes" id="UP000271708">
    <property type="component" value="Plasmid unnamed"/>
</dbReference>
<dbReference type="KEGG" id="jme:EEW87_17565"/>
<reference evidence="2 3" key="1">
    <citation type="submission" date="2019-11" db="EMBL/GenBank/DDBJ databases">
        <title>Complete Genome Sequence of Janibacter melonis M714.</title>
        <authorList>
            <person name="Zhao Q."/>
        </authorList>
    </citation>
    <scope>NUCLEOTIDE SEQUENCE [LARGE SCALE GENOMIC DNA]</scope>
    <source>
        <strain evidence="2 3">M714</strain>
        <plasmid evidence="2 3">unnamed</plasmid>
    </source>
</reference>